<name>A0ABP4ZK42_9MICO</name>
<evidence type="ECO:0000313" key="3">
    <source>
        <dbReference type="EMBL" id="GAA1859585.1"/>
    </source>
</evidence>
<organism evidence="3 4">
    <name type="scientific">Myceligenerans crystallogenes</name>
    <dbReference type="NCBI Taxonomy" id="316335"/>
    <lineage>
        <taxon>Bacteria</taxon>
        <taxon>Bacillati</taxon>
        <taxon>Actinomycetota</taxon>
        <taxon>Actinomycetes</taxon>
        <taxon>Micrococcales</taxon>
        <taxon>Promicromonosporaceae</taxon>
        <taxon>Myceligenerans</taxon>
    </lineage>
</organism>
<gene>
    <name evidence="3" type="ORF">GCM10009751_16320</name>
</gene>
<evidence type="ECO:0000256" key="1">
    <source>
        <dbReference type="SAM" id="MobiDB-lite"/>
    </source>
</evidence>
<dbReference type="Proteomes" id="UP001501094">
    <property type="component" value="Unassembled WGS sequence"/>
</dbReference>
<accession>A0ABP4ZK42</accession>
<dbReference type="EMBL" id="BAAANL010000003">
    <property type="protein sequence ID" value="GAA1859585.1"/>
    <property type="molecule type" value="Genomic_DNA"/>
</dbReference>
<evidence type="ECO:0000313" key="4">
    <source>
        <dbReference type="Proteomes" id="UP001501094"/>
    </source>
</evidence>
<keyword evidence="4" id="KW-1185">Reference proteome</keyword>
<protein>
    <recommendedName>
        <fullName evidence="5">Lysyl-tRNA synthetase</fullName>
    </recommendedName>
</protein>
<feature type="transmembrane region" description="Helical" evidence="2">
    <location>
        <begin position="6"/>
        <end position="25"/>
    </location>
</feature>
<sequence>MVDTFVAVISGLAPSIGVGVLFWFAMRKILRADRDERLALERMDAGAPSGAPDSTAGVADSASGGVVSSENSRGA</sequence>
<evidence type="ECO:0008006" key="5">
    <source>
        <dbReference type="Google" id="ProtNLM"/>
    </source>
</evidence>
<keyword evidence="2" id="KW-1133">Transmembrane helix</keyword>
<reference evidence="4" key="1">
    <citation type="journal article" date="2019" name="Int. J. Syst. Evol. Microbiol.">
        <title>The Global Catalogue of Microorganisms (GCM) 10K type strain sequencing project: providing services to taxonomists for standard genome sequencing and annotation.</title>
        <authorList>
            <consortium name="The Broad Institute Genomics Platform"/>
            <consortium name="The Broad Institute Genome Sequencing Center for Infectious Disease"/>
            <person name="Wu L."/>
            <person name="Ma J."/>
        </authorList>
    </citation>
    <scope>NUCLEOTIDE SEQUENCE [LARGE SCALE GENOMIC DNA]</scope>
    <source>
        <strain evidence="4">JCM 14326</strain>
    </source>
</reference>
<feature type="compositionally biased region" description="Low complexity" evidence="1">
    <location>
        <begin position="53"/>
        <end position="69"/>
    </location>
</feature>
<keyword evidence="2" id="KW-0812">Transmembrane</keyword>
<comment type="caution">
    <text evidence="3">The sequence shown here is derived from an EMBL/GenBank/DDBJ whole genome shotgun (WGS) entry which is preliminary data.</text>
</comment>
<keyword evidence="2" id="KW-0472">Membrane</keyword>
<proteinExistence type="predicted"/>
<evidence type="ECO:0000256" key="2">
    <source>
        <dbReference type="SAM" id="Phobius"/>
    </source>
</evidence>
<feature type="region of interest" description="Disordered" evidence="1">
    <location>
        <begin position="43"/>
        <end position="75"/>
    </location>
</feature>